<feature type="transmembrane region" description="Helical" evidence="1">
    <location>
        <begin position="843"/>
        <end position="864"/>
    </location>
</feature>
<accession>A0ABV5M1U8</accession>
<evidence type="ECO:0000256" key="1">
    <source>
        <dbReference type="SAM" id="Phobius"/>
    </source>
</evidence>
<proteinExistence type="predicted"/>
<keyword evidence="2" id="KW-0732">Signal</keyword>
<dbReference type="EMBL" id="JBHMCA010000018">
    <property type="protein sequence ID" value="MFB9442841.1"/>
    <property type="molecule type" value="Genomic_DNA"/>
</dbReference>
<sequence>MVGLVLGALRARRVQALVMLALAVLTAVAAAVAARAAHAAGDSAAQARIAGATVPERTLRVRGTAAAPDRPDDVLRRMANLVDAPIDEKAGGMRLPGDLVDGSGGRRTAAELRSAEKFCGNVTLRQGRCIQADGEVVLPEELARLLGVTVGGEIVHESGLTAAAVPLQVVGLYAPADPAGWFWAGQDGAAAYTTSPTVASAKATVTVTFDALLEPAAFDDPAELKAGVDRLRAARFEVTSGAPALADALRADRRAVQRGIGLDEAQILLFGGLAVAVAAAYAAQERRGDAARLAIRGLPRWRIRAATALQSLVPLAVGAAWSPRLFAAGAVIVVAADWSATRGGVGELMRDVRPRRPLAAATAEVCALGLAAAALFQIVAAPAADVRHDTGFGLAQVAPLLIAAGLGVLGTRLLLAGAGFYGRHALAAGRLTAALTGLTLGRRRTAYRIIPLLAAATCILALAAQDWRGGTTARAERAGVEVGAERVLRVAPVGRERLLAAVRAADPGGREAMAVVVTGDVIAVDAPRLLAVSGVDGAALHPAAPEPLRFTGTDLQLKGAGTRIRVLLAVEGTGEQLVAEFGSGSGATVPGCANGCRVEAVEADPGAVELQELVADGRVVVPAAVFADPARWRTTVAQASAGVQIRQSGGTLRLADVEPRVQRPTDSRVYVVDAPVPLPALVAGDAAANDKHDQPAVSMFGATVPVAAVSSVIVPRGGGTGVLVDLEYAGRIRAVAVGAVPSAERPEVWLAKGAGDGVIARLRSAGLDITGSDSVAAATDRAGRLTPAVIALGDLAGAGIVLLLAAVAAFVVAAVDRRDRDAELRSLRRQGVPQRVVRRVERWAGLIPVLVSVVIGVSAAMLLRALDPPPVRPFTDPWPVLPPAIQPLAALVAGLVALAVLTAAIIKKGRA</sequence>
<feature type="transmembrane region" description="Helical" evidence="1">
    <location>
        <begin position="357"/>
        <end position="380"/>
    </location>
</feature>
<keyword evidence="4" id="KW-1185">Reference proteome</keyword>
<feature type="transmembrane region" description="Helical" evidence="1">
    <location>
        <begin position="400"/>
        <end position="421"/>
    </location>
</feature>
<feature type="transmembrane region" description="Helical" evidence="1">
    <location>
        <begin position="795"/>
        <end position="815"/>
    </location>
</feature>
<dbReference type="RefSeq" id="WP_223103145.1">
    <property type="nucleotide sequence ID" value="NZ_CP061913.1"/>
</dbReference>
<keyword evidence="1" id="KW-0472">Membrane</keyword>
<evidence type="ECO:0000313" key="4">
    <source>
        <dbReference type="Proteomes" id="UP001589608"/>
    </source>
</evidence>
<feature type="transmembrane region" description="Helical" evidence="1">
    <location>
        <begin position="884"/>
        <end position="906"/>
    </location>
</feature>
<keyword evidence="1" id="KW-0812">Transmembrane</keyword>
<comment type="caution">
    <text evidence="3">The sequence shown here is derived from an EMBL/GenBank/DDBJ whole genome shotgun (WGS) entry which is preliminary data.</text>
</comment>
<evidence type="ECO:0008006" key="5">
    <source>
        <dbReference type="Google" id="ProtNLM"/>
    </source>
</evidence>
<gene>
    <name evidence="3" type="ORF">ACFFTR_07055</name>
</gene>
<dbReference type="Proteomes" id="UP001589608">
    <property type="component" value="Unassembled WGS sequence"/>
</dbReference>
<keyword evidence="1" id="KW-1133">Transmembrane helix</keyword>
<reference evidence="3 4" key="1">
    <citation type="submission" date="2024-09" db="EMBL/GenBank/DDBJ databases">
        <authorList>
            <person name="Sun Q."/>
            <person name="Mori K."/>
        </authorList>
    </citation>
    <scope>NUCLEOTIDE SEQUENCE [LARGE SCALE GENOMIC DNA]</scope>
    <source>
        <strain evidence="3 4">JCM 3307</strain>
    </source>
</reference>
<feature type="signal peptide" evidence="2">
    <location>
        <begin position="1"/>
        <end position="39"/>
    </location>
</feature>
<protein>
    <recommendedName>
        <fullName evidence="5">FtsX-like permease family protein</fullName>
    </recommendedName>
</protein>
<name>A0ABV5M1U8_9ACTN</name>
<evidence type="ECO:0000256" key="2">
    <source>
        <dbReference type="SAM" id="SignalP"/>
    </source>
</evidence>
<feature type="transmembrane region" description="Helical" evidence="1">
    <location>
        <begin position="445"/>
        <end position="464"/>
    </location>
</feature>
<feature type="chain" id="PRO_5046279157" description="FtsX-like permease family protein" evidence="2">
    <location>
        <begin position="40"/>
        <end position="911"/>
    </location>
</feature>
<evidence type="ECO:0000313" key="3">
    <source>
        <dbReference type="EMBL" id="MFB9442841.1"/>
    </source>
</evidence>
<organism evidence="3 4">
    <name type="scientific">Dactylosporangium vinaceum</name>
    <dbReference type="NCBI Taxonomy" id="53362"/>
    <lineage>
        <taxon>Bacteria</taxon>
        <taxon>Bacillati</taxon>
        <taxon>Actinomycetota</taxon>
        <taxon>Actinomycetes</taxon>
        <taxon>Micromonosporales</taxon>
        <taxon>Micromonosporaceae</taxon>
        <taxon>Dactylosporangium</taxon>
    </lineage>
</organism>